<keyword evidence="2" id="KW-0479">Metal-binding</keyword>
<dbReference type="GO" id="GO:0051480">
    <property type="term" value="P:regulation of cytosolic calcium ion concentration"/>
    <property type="evidence" value="ECO:0007669"/>
    <property type="project" value="TreeGrafter"/>
</dbReference>
<evidence type="ECO:0000256" key="3">
    <source>
        <dbReference type="ARBA" id="ARBA00022842"/>
    </source>
</evidence>
<dbReference type="InterPro" id="IPR023298">
    <property type="entry name" value="ATPase_P-typ_TM_dom_sf"/>
</dbReference>
<dbReference type="Proteomes" id="UP000663864">
    <property type="component" value="Unassembled WGS sequence"/>
</dbReference>
<feature type="transmembrane region" description="Helical" evidence="4">
    <location>
        <begin position="18"/>
        <end position="35"/>
    </location>
</feature>
<evidence type="ECO:0000256" key="4">
    <source>
        <dbReference type="SAM" id="Phobius"/>
    </source>
</evidence>
<keyword evidence="4" id="KW-1133">Transmembrane helix</keyword>
<comment type="caution">
    <text evidence="6">The sequence shown here is derived from an EMBL/GenBank/DDBJ whole genome shotgun (WGS) entry which is preliminary data.</text>
</comment>
<keyword evidence="4" id="KW-0472">Membrane</keyword>
<gene>
    <name evidence="7" type="ORF">JBS370_LOCUS17450</name>
    <name evidence="6" type="ORF">ZHD862_LOCUS22048</name>
</gene>
<sequence length="211" mass="23949">MWGRTVYDSIARIFQFKITINFIAILCVFIGAYIVKESPLHIVQIFWINLIMTTLASFTLAHEVPIEELLTLFDIDAGRPVDSIIEPSKHFTMIFNIVIFVVQIIIVQYGSFVFSCVALTFEQWMWCLFFGVSVLLWHQVINLIPVTRHIQKLGVDDVDESALSVDLGPEEQSRLGASLTQDATLIVLLLIWNVPKSGITVKTSQDARQYS</sequence>
<evidence type="ECO:0000313" key="8">
    <source>
        <dbReference type="Proteomes" id="UP000663864"/>
    </source>
</evidence>
<dbReference type="Proteomes" id="UP000663836">
    <property type="component" value="Unassembled WGS sequence"/>
</dbReference>
<dbReference type="GO" id="GO:0005886">
    <property type="term" value="C:plasma membrane"/>
    <property type="evidence" value="ECO:0007669"/>
    <property type="project" value="TreeGrafter"/>
</dbReference>
<dbReference type="EMBL" id="CAJNOT010001349">
    <property type="protein sequence ID" value="CAF1186358.1"/>
    <property type="molecule type" value="Genomic_DNA"/>
</dbReference>
<evidence type="ECO:0000256" key="2">
    <source>
        <dbReference type="ARBA" id="ARBA00022723"/>
    </source>
</evidence>
<evidence type="ECO:0000256" key="1">
    <source>
        <dbReference type="ARBA" id="ARBA00004127"/>
    </source>
</evidence>
<accession>A0A814VES9</accession>
<comment type="subcellular location">
    <subcellularLocation>
        <location evidence="1">Endomembrane system</location>
        <topology evidence="1">Multi-pass membrane protein</topology>
    </subcellularLocation>
</comment>
<keyword evidence="3" id="KW-0460">Magnesium</keyword>
<name>A0A814VES9_9BILA</name>
<dbReference type="EMBL" id="CAJOBD010001871">
    <property type="protein sequence ID" value="CAF3837591.1"/>
    <property type="molecule type" value="Genomic_DNA"/>
</dbReference>
<keyword evidence="4" id="KW-0812">Transmembrane</keyword>
<feature type="transmembrane region" description="Helical" evidence="4">
    <location>
        <begin position="93"/>
        <end position="111"/>
    </location>
</feature>
<organism evidence="6 8">
    <name type="scientific">Rotaria sordida</name>
    <dbReference type="NCBI Taxonomy" id="392033"/>
    <lineage>
        <taxon>Eukaryota</taxon>
        <taxon>Metazoa</taxon>
        <taxon>Spiralia</taxon>
        <taxon>Gnathifera</taxon>
        <taxon>Rotifera</taxon>
        <taxon>Eurotatoria</taxon>
        <taxon>Bdelloidea</taxon>
        <taxon>Philodinida</taxon>
        <taxon>Philodinidae</taxon>
        <taxon>Rotaria</taxon>
    </lineage>
</organism>
<dbReference type="PANTHER" id="PTHR24093:SF369">
    <property type="entry name" value="CALCIUM-TRANSPORTING ATPASE"/>
    <property type="match status" value="1"/>
</dbReference>
<dbReference type="GO" id="GO:0012505">
    <property type="term" value="C:endomembrane system"/>
    <property type="evidence" value="ECO:0007669"/>
    <property type="project" value="UniProtKB-SubCell"/>
</dbReference>
<evidence type="ECO:0000313" key="6">
    <source>
        <dbReference type="EMBL" id="CAF1186358.1"/>
    </source>
</evidence>
<feature type="domain" description="Cation-transporting P-type ATPase C-terminal" evidence="5">
    <location>
        <begin position="91"/>
        <end position="144"/>
    </location>
</feature>
<feature type="transmembrane region" description="Helical" evidence="4">
    <location>
        <begin position="123"/>
        <end position="144"/>
    </location>
</feature>
<dbReference type="GO" id="GO:0005388">
    <property type="term" value="F:P-type calcium transporter activity"/>
    <property type="evidence" value="ECO:0007669"/>
    <property type="project" value="TreeGrafter"/>
</dbReference>
<evidence type="ECO:0000313" key="7">
    <source>
        <dbReference type="EMBL" id="CAF3837591.1"/>
    </source>
</evidence>
<dbReference type="PANTHER" id="PTHR24093">
    <property type="entry name" value="CATION TRANSPORTING ATPASE"/>
    <property type="match status" value="1"/>
</dbReference>
<protein>
    <recommendedName>
        <fullName evidence="5">Cation-transporting P-type ATPase C-terminal domain-containing protein</fullName>
    </recommendedName>
</protein>
<feature type="transmembrane region" description="Helical" evidence="4">
    <location>
        <begin position="41"/>
        <end position="61"/>
    </location>
</feature>
<dbReference type="InterPro" id="IPR006068">
    <property type="entry name" value="ATPase_P-typ_cation-transptr_C"/>
</dbReference>
<dbReference type="Pfam" id="PF00689">
    <property type="entry name" value="Cation_ATPase_C"/>
    <property type="match status" value="1"/>
</dbReference>
<reference evidence="6" key="1">
    <citation type="submission" date="2021-02" db="EMBL/GenBank/DDBJ databases">
        <authorList>
            <person name="Nowell W R."/>
        </authorList>
    </citation>
    <scope>NUCLEOTIDE SEQUENCE</scope>
</reference>
<dbReference type="GO" id="GO:0046872">
    <property type="term" value="F:metal ion binding"/>
    <property type="evidence" value="ECO:0007669"/>
    <property type="project" value="UniProtKB-KW"/>
</dbReference>
<dbReference type="Gene3D" id="1.20.1110.10">
    <property type="entry name" value="Calcium-transporting ATPase, transmembrane domain"/>
    <property type="match status" value="1"/>
</dbReference>
<dbReference type="AlphaFoldDB" id="A0A814VES9"/>
<dbReference type="SUPFAM" id="SSF81665">
    <property type="entry name" value="Calcium ATPase, transmembrane domain M"/>
    <property type="match status" value="1"/>
</dbReference>
<proteinExistence type="predicted"/>
<evidence type="ECO:0000259" key="5">
    <source>
        <dbReference type="Pfam" id="PF00689"/>
    </source>
</evidence>